<evidence type="ECO:0000256" key="5">
    <source>
        <dbReference type="ARBA" id="ARBA00022989"/>
    </source>
</evidence>
<dbReference type="OrthoDB" id="2084475at2"/>
<keyword evidence="4" id="KW-0547">Nucleotide-binding</keyword>
<evidence type="ECO:0000259" key="9">
    <source>
        <dbReference type="Pfam" id="PF18967"/>
    </source>
</evidence>
<organism evidence="10 11">
    <name type="scientific">Halanaerobium salsuginis</name>
    <dbReference type="NCBI Taxonomy" id="29563"/>
    <lineage>
        <taxon>Bacteria</taxon>
        <taxon>Bacillati</taxon>
        <taxon>Bacillota</taxon>
        <taxon>Clostridia</taxon>
        <taxon>Halanaerobiales</taxon>
        <taxon>Halanaerobiaceae</taxon>
        <taxon>Halanaerobium</taxon>
    </lineage>
</organism>
<evidence type="ECO:0000256" key="2">
    <source>
        <dbReference type="ARBA" id="ARBA00022475"/>
    </source>
</evidence>
<protein>
    <recommendedName>
        <fullName evidence="9">Pycsar effector protein domain-containing protein</fullName>
    </recommendedName>
</protein>
<dbReference type="Pfam" id="PF18967">
    <property type="entry name" value="PycTM"/>
    <property type="match status" value="1"/>
</dbReference>
<name>A0A1I4HK03_9FIRM</name>
<keyword evidence="6" id="KW-0051">Antiviral defense</keyword>
<feature type="transmembrane region" description="Helical" evidence="8">
    <location>
        <begin position="56"/>
        <end position="79"/>
    </location>
</feature>
<dbReference type="InterPro" id="IPR043760">
    <property type="entry name" value="PycTM_dom"/>
</dbReference>
<gene>
    <name evidence="10" type="ORF">SAMN02983006_01108</name>
</gene>
<evidence type="ECO:0000256" key="6">
    <source>
        <dbReference type="ARBA" id="ARBA00023118"/>
    </source>
</evidence>
<reference evidence="10 11" key="1">
    <citation type="submission" date="2016-10" db="EMBL/GenBank/DDBJ databases">
        <authorList>
            <person name="de Groot N.N."/>
        </authorList>
    </citation>
    <scope>NUCLEOTIDE SEQUENCE [LARGE SCALE GENOMIC DNA]</scope>
    <source>
        <strain evidence="10 11">ATCC 51327</strain>
    </source>
</reference>
<keyword evidence="5 8" id="KW-1133">Transmembrane helix</keyword>
<keyword evidence="7 8" id="KW-0472">Membrane</keyword>
<evidence type="ECO:0000313" key="11">
    <source>
        <dbReference type="Proteomes" id="UP000199006"/>
    </source>
</evidence>
<dbReference type="Proteomes" id="UP000199006">
    <property type="component" value="Unassembled WGS sequence"/>
</dbReference>
<dbReference type="EMBL" id="FOTI01000011">
    <property type="protein sequence ID" value="SFL42037.1"/>
    <property type="molecule type" value="Genomic_DNA"/>
</dbReference>
<evidence type="ECO:0000313" key="10">
    <source>
        <dbReference type="EMBL" id="SFL42037.1"/>
    </source>
</evidence>
<evidence type="ECO:0000256" key="8">
    <source>
        <dbReference type="SAM" id="Phobius"/>
    </source>
</evidence>
<proteinExistence type="predicted"/>
<dbReference type="AlphaFoldDB" id="A0A1I4HK03"/>
<accession>A0A1I4HK03</accession>
<dbReference type="RefSeq" id="WP_089860828.1">
    <property type="nucleotide sequence ID" value="NZ_FOTI01000011.1"/>
</dbReference>
<keyword evidence="11" id="KW-1185">Reference proteome</keyword>
<comment type="subcellular location">
    <subcellularLocation>
        <location evidence="1">Cell membrane</location>
    </subcellularLocation>
</comment>
<evidence type="ECO:0000256" key="1">
    <source>
        <dbReference type="ARBA" id="ARBA00004236"/>
    </source>
</evidence>
<evidence type="ECO:0000256" key="3">
    <source>
        <dbReference type="ARBA" id="ARBA00022692"/>
    </source>
</evidence>
<sequence>MNKLIDELEKAYNHTSQWLKFAESKNGALIALDSALLIGVFSLFTKSSSLKVLNYYFLWIISFLIISMVISSLSFIPVLSKDKQDKVSSKKIDQDKNILFFSVIKDLTPNEYLDLLTKK</sequence>
<dbReference type="STRING" id="29563.SAMN02983006_01108"/>
<evidence type="ECO:0000256" key="4">
    <source>
        <dbReference type="ARBA" id="ARBA00022741"/>
    </source>
</evidence>
<evidence type="ECO:0000256" key="7">
    <source>
        <dbReference type="ARBA" id="ARBA00023136"/>
    </source>
</evidence>
<feature type="transmembrane region" description="Helical" evidence="8">
    <location>
        <begin position="27"/>
        <end position="44"/>
    </location>
</feature>
<keyword evidence="2" id="KW-1003">Cell membrane</keyword>
<keyword evidence="3 8" id="KW-0812">Transmembrane</keyword>
<feature type="domain" description="Pycsar effector protein" evidence="9">
    <location>
        <begin position="8"/>
        <end position="116"/>
    </location>
</feature>